<dbReference type="EMBL" id="LR899632">
    <property type="protein sequence ID" value="CAD7241260.1"/>
    <property type="molecule type" value="Genomic_DNA"/>
</dbReference>
<dbReference type="InterPro" id="IPR002048">
    <property type="entry name" value="EF_hand_dom"/>
</dbReference>
<protein>
    <recommendedName>
        <fullName evidence="8">EF-hand domain-containing protein</fullName>
    </recommendedName>
</protein>
<evidence type="ECO:0000313" key="9">
    <source>
        <dbReference type="EMBL" id="CAD7241260.1"/>
    </source>
</evidence>
<dbReference type="InterPro" id="IPR018247">
    <property type="entry name" value="EF_Hand_1_Ca_BS"/>
</dbReference>
<evidence type="ECO:0000256" key="2">
    <source>
        <dbReference type="ARBA" id="ARBA00022737"/>
    </source>
</evidence>
<sequence length="351" mass="39576">MPGNIFSFSSFGTNPSETTRFGTTTTATTRFGTETSRSATRGTKSSEYRAFRIPHSGFRTDRTPRSRLFLPLSHKVVFEISRFEKAHPGPTARHESRHLLRTAFARGTKRGKCWHPPVTRADLFPSPSSPSYRVGQRDREELKIREEDANEYKVVRDLPGWLRPSIRPHYFSGIGRRPPPLLLVPTASSLRLSPSLSLSLAAALDDEQINTLRKTFQMFDSGKTGLIDCEKVRTILNTMGQQYDADALEAMLETHNIDGSGKINFDGFCEVVGHFLEEEDSEAMQQELKEAFRLYDKEGNGYIPTSCLREILAALDDKLTSEQLDEMIDEIDTDGSGTVDFEEFMEMMTGE</sequence>
<dbReference type="GO" id="GO:0005509">
    <property type="term" value="F:calcium ion binding"/>
    <property type="evidence" value="ECO:0007669"/>
    <property type="project" value="InterPro"/>
</dbReference>
<comment type="similarity">
    <text evidence="7">Belongs to the troponin C family.</text>
</comment>
<accession>A0A7R8ZY47</accession>
<evidence type="ECO:0000256" key="7">
    <source>
        <dbReference type="ARBA" id="ARBA00038202"/>
    </source>
</evidence>
<organism evidence="9">
    <name type="scientific">Darwinula stevensoni</name>
    <dbReference type="NCBI Taxonomy" id="69355"/>
    <lineage>
        <taxon>Eukaryota</taxon>
        <taxon>Metazoa</taxon>
        <taxon>Ecdysozoa</taxon>
        <taxon>Arthropoda</taxon>
        <taxon>Crustacea</taxon>
        <taxon>Oligostraca</taxon>
        <taxon>Ostracoda</taxon>
        <taxon>Podocopa</taxon>
        <taxon>Podocopida</taxon>
        <taxon>Darwinulocopina</taxon>
        <taxon>Darwinuloidea</taxon>
        <taxon>Darwinulidae</taxon>
        <taxon>Darwinula</taxon>
    </lineage>
</organism>
<dbReference type="PROSITE" id="PS50222">
    <property type="entry name" value="EF_HAND_2"/>
    <property type="match status" value="3"/>
</dbReference>
<dbReference type="FunFam" id="1.10.238.10:FF:000103">
    <property type="entry name" value="Troponin C Ib"/>
    <property type="match status" value="1"/>
</dbReference>
<feature type="domain" description="EF-hand" evidence="8">
    <location>
        <begin position="319"/>
        <end position="351"/>
    </location>
</feature>
<evidence type="ECO:0000259" key="8">
    <source>
        <dbReference type="PROSITE" id="PS50222"/>
    </source>
</evidence>
<dbReference type="Pfam" id="PF13499">
    <property type="entry name" value="EF-hand_7"/>
    <property type="match status" value="2"/>
</dbReference>
<dbReference type="AlphaFoldDB" id="A0A7R8ZY47"/>
<evidence type="ECO:0000256" key="4">
    <source>
        <dbReference type="ARBA" id="ARBA00022990"/>
    </source>
</evidence>
<dbReference type="EMBL" id="CAJPEV010000115">
    <property type="protein sequence ID" value="CAG0880808.1"/>
    <property type="molecule type" value="Genomic_DNA"/>
</dbReference>
<dbReference type="PANTHER" id="PTHR23048">
    <property type="entry name" value="MYOSIN LIGHT CHAIN 1, 3"/>
    <property type="match status" value="1"/>
</dbReference>
<dbReference type="SUPFAM" id="SSF47473">
    <property type="entry name" value="EF-hand"/>
    <property type="match status" value="1"/>
</dbReference>
<dbReference type="CDD" id="cd00051">
    <property type="entry name" value="EFh"/>
    <property type="match status" value="1"/>
</dbReference>
<feature type="domain" description="EF-hand" evidence="8">
    <location>
        <begin position="207"/>
        <end position="242"/>
    </location>
</feature>
<comment type="function">
    <text evidence="6">Troponin is the central regulatory protein of striated muscle contraction. Tn consists of three components: Tn-I which is the inhibitor of actomyosin ATPase, Tn-T which contains the binding site for tropomyosin and Tn-C. The binding of calcium to Tn-C abolishes the inhibitory action of Tn on actin filaments.</text>
</comment>
<proteinExistence type="inferred from homology"/>
<dbReference type="PROSITE" id="PS00018">
    <property type="entry name" value="EF_HAND_1"/>
    <property type="match status" value="1"/>
</dbReference>
<keyword evidence="5" id="KW-0514">Muscle protein</keyword>
<keyword evidence="2" id="KW-0677">Repeat</keyword>
<evidence type="ECO:0000256" key="1">
    <source>
        <dbReference type="ARBA" id="ARBA00022723"/>
    </source>
</evidence>
<dbReference type="InterPro" id="IPR011992">
    <property type="entry name" value="EF-hand-dom_pair"/>
</dbReference>
<reference evidence="9" key="1">
    <citation type="submission" date="2020-11" db="EMBL/GenBank/DDBJ databases">
        <authorList>
            <person name="Tran Van P."/>
        </authorList>
    </citation>
    <scope>NUCLEOTIDE SEQUENCE</scope>
</reference>
<dbReference type="Proteomes" id="UP000677054">
    <property type="component" value="Unassembled WGS sequence"/>
</dbReference>
<gene>
    <name evidence="9" type="ORF">DSTB1V02_LOCUS1260</name>
</gene>
<dbReference type="PANTHER" id="PTHR23048:SF59">
    <property type="entry name" value="EF-HAND SUPERFAMILY PROTEIN"/>
    <property type="match status" value="1"/>
</dbReference>
<dbReference type="GO" id="GO:0016460">
    <property type="term" value="C:myosin II complex"/>
    <property type="evidence" value="ECO:0007669"/>
    <property type="project" value="TreeGrafter"/>
</dbReference>
<keyword evidence="3" id="KW-0106">Calcium</keyword>
<dbReference type="OrthoDB" id="26525at2759"/>
<feature type="domain" description="EF-hand" evidence="8">
    <location>
        <begin position="283"/>
        <end position="318"/>
    </location>
</feature>
<evidence type="ECO:0000256" key="5">
    <source>
        <dbReference type="ARBA" id="ARBA00023179"/>
    </source>
</evidence>
<evidence type="ECO:0000256" key="6">
    <source>
        <dbReference type="ARBA" id="ARBA00037722"/>
    </source>
</evidence>
<keyword evidence="10" id="KW-1185">Reference proteome</keyword>
<dbReference type="SMART" id="SM00054">
    <property type="entry name" value="EFh"/>
    <property type="match status" value="4"/>
</dbReference>
<evidence type="ECO:0000256" key="3">
    <source>
        <dbReference type="ARBA" id="ARBA00022837"/>
    </source>
</evidence>
<dbReference type="Gene3D" id="1.10.238.10">
    <property type="entry name" value="EF-hand"/>
    <property type="match status" value="2"/>
</dbReference>
<keyword evidence="1" id="KW-0479">Metal-binding</keyword>
<dbReference type="InterPro" id="IPR050230">
    <property type="entry name" value="CALM/Myosin/TropC-like"/>
</dbReference>
<evidence type="ECO:0000313" key="10">
    <source>
        <dbReference type="Proteomes" id="UP000677054"/>
    </source>
</evidence>
<name>A0A7R8ZY47_9CRUS</name>
<keyword evidence="4" id="KW-0007">Acetylation</keyword>